<dbReference type="InterPro" id="IPR001926">
    <property type="entry name" value="TrpB-like_PALP"/>
</dbReference>
<dbReference type="PANTHER" id="PTHR43780:SF2">
    <property type="entry name" value="1-AMINOCYCLOPROPANE-1-CARBOXYLATE DEAMINASE-RELATED"/>
    <property type="match status" value="1"/>
</dbReference>
<evidence type="ECO:0000256" key="1">
    <source>
        <dbReference type="ARBA" id="ARBA00001933"/>
    </source>
</evidence>
<dbReference type="SUPFAM" id="SSF53686">
    <property type="entry name" value="Tryptophan synthase beta subunit-like PLP-dependent enzymes"/>
    <property type="match status" value="1"/>
</dbReference>
<dbReference type="GO" id="GO:1901605">
    <property type="term" value="P:alpha-amino acid metabolic process"/>
    <property type="evidence" value="ECO:0007669"/>
    <property type="project" value="UniProtKB-ARBA"/>
</dbReference>
<protein>
    <submittedName>
        <fullName evidence="7">D-cysteine desulfhydrase family protein</fullName>
    </submittedName>
</protein>
<dbReference type="KEGG" id="bacg:D2962_03580"/>
<evidence type="ECO:0000256" key="5">
    <source>
        <dbReference type="PIRSR" id="PIRSR006278-2"/>
    </source>
</evidence>
<organism evidence="7 8">
    <name type="scientific">Biomaibacter acetigenes</name>
    <dbReference type="NCBI Taxonomy" id="2316383"/>
    <lineage>
        <taxon>Bacteria</taxon>
        <taxon>Bacillati</taxon>
        <taxon>Bacillota</taxon>
        <taxon>Clostridia</taxon>
        <taxon>Thermosediminibacterales</taxon>
        <taxon>Tepidanaerobacteraceae</taxon>
        <taxon>Biomaibacter</taxon>
    </lineage>
</organism>
<evidence type="ECO:0000256" key="3">
    <source>
        <dbReference type="ARBA" id="ARBA00022898"/>
    </source>
</evidence>
<dbReference type="InterPro" id="IPR005966">
    <property type="entry name" value="D-Cys_desShydrase"/>
</dbReference>
<dbReference type="PIRSF" id="PIRSF006278">
    <property type="entry name" value="ACCD_DCysDesulf"/>
    <property type="match status" value="1"/>
</dbReference>
<feature type="domain" description="Tryptophan synthase beta chain-like PALP" evidence="6">
    <location>
        <begin position="15"/>
        <end position="318"/>
    </location>
</feature>
<keyword evidence="3 5" id="KW-0663">Pyridoxal phosphate</keyword>
<dbReference type="Pfam" id="PF00291">
    <property type="entry name" value="PALP"/>
    <property type="match status" value="1"/>
</dbReference>
<comment type="similarity">
    <text evidence="2">Belongs to the ACC deaminase/D-cysteine desulfhydrase family.</text>
</comment>
<reference evidence="7 8" key="1">
    <citation type="submission" date="2018-10" db="EMBL/GenBank/DDBJ databases">
        <authorList>
            <person name="Zhang X."/>
        </authorList>
    </citation>
    <scope>NUCLEOTIDE SEQUENCE [LARGE SCALE GENOMIC DNA]</scope>
    <source>
        <strain evidence="7 8">SK-G1</strain>
    </source>
</reference>
<dbReference type="InterPro" id="IPR027278">
    <property type="entry name" value="ACCD_DCysDesulf"/>
</dbReference>
<evidence type="ECO:0000313" key="7">
    <source>
        <dbReference type="EMBL" id="AYO29811.1"/>
    </source>
</evidence>
<dbReference type="PANTHER" id="PTHR43780">
    <property type="entry name" value="1-AMINOCYCLOPROPANE-1-CARBOXYLATE DEAMINASE-RELATED"/>
    <property type="match status" value="1"/>
</dbReference>
<keyword evidence="8" id="KW-1185">Reference proteome</keyword>
<evidence type="ECO:0000259" key="6">
    <source>
        <dbReference type="Pfam" id="PF00291"/>
    </source>
</evidence>
<dbReference type="EMBL" id="CP033169">
    <property type="protein sequence ID" value="AYO29811.1"/>
    <property type="molecule type" value="Genomic_DNA"/>
</dbReference>
<dbReference type="AlphaFoldDB" id="A0A3G2R3A4"/>
<sequence length="334" mass="36524">MDLLEKLNRFPKVKMLWGMTPIVRADNISRETGVDLYVKRDDLTGLALGGNKTRKLEFLMGEALACKCDTVVTAGAVHSNHALQTAAASKKLGLAPILVLRGKEENLGNLLMDKLLRADIRVYDVMTGRELNDIMLNIAEELEKKGKNPMVIPIGGSNPTGALGYIKAAAEILEQERELGLDFDYVISPSSSGGTQAGLLFGFNVLKRKTRVLNIGVGDPRDELIEDVLNLINDLSKILDIKTEINREIIESVTVDGYGFGGYGTIVKEVIEVIMYAASREGFYLDPVYSGKAFCGMLDLIDKKIIPQGSKVLFIHTGGLGGIFQYEKIIGDML</sequence>
<feature type="modified residue" description="N6-(pyridoxal phosphate)lysine" evidence="5">
    <location>
        <position position="52"/>
    </location>
</feature>
<dbReference type="GO" id="GO:0019148">
    <property type="term" value="F:D-cysteine desulfhydrase activity"/>
    <property type="evidence" value="ECO:0007669"/>
    <property type="project" value="TreeGrafter"/>
</dbReference>
<dbReference type="Proteomes" id="UP000280960">
    <property type="component" value="Chromosome"/>
</dbReference>
<dbReference type="RefSeq" id="WP_122014168.1">
    <property type="nucleotide sequence ID" value="NZ_CP033169.1"/>
</dbReference>
<dbReference type="Gene3D" id="3.40.50.1100">
    <property type="match status" value="2"/>
</dbReference>
<feature type="active site" description="Nucleophile" evidence="4">
    <location>
        <position position="79"/>
    </location>
</feature>
<accession>A0A3G2R3A4</accession>
<dbReference type="NCBIfam" id="TIGR01275">
    <property type="entry name" value="ACC_deam_rel"/>
    <property type="match status" value="1"/>
</dbReference>
<proteinExistence type="inferred from homology"/>
<name>A0A3G2R3A4_9FIRM</name>
<gene>
    <name evidence="7" type="ORF">D2962_03580</name>
</gene>
<dbReference type="InterPro" id="IPR036052">
    <property type="entry name" value="TrpB-like_PALP_sf"/>
</dbReference>
<comment type="cofactor">
    <cofactor evidence="1">
        <name>pyridoxal 5'-phosphate</name>
        <dbReference type="ChEBI" id="CHEBI:597326"/>
    </cofactor>
</comment>
<evidence type="ECO:0000313" key="8">
    <source>
        <dbReference type="Proteomes" id="UP000280960"/>
    </source>
</evidence>
<evidence type="ECO:0000256" key="4">
    <source>
        <dbReference type="PIRSR" id="PIRSR006278-1"/>
    </source>
</evidence>
<evidence type="ECO:0000256" key="2">
    <source>
        <dbReference type="ARBA" id="ARBA00008639"/>
    </source>
</evidence>